<name>A0ABD3UID1_9LAMI</name>
<proteinExistence type="predicted"/>
<accession>A0ABD3UID1</accession>
<dbReference type="Proteomes" id="UP001634393">
    <property type="component" value="Unassembled WGS sequence"/>
</dbReference>
<protein>
    <submittedName>
        <fullName evidence="1">Uncharacterized protein</fullName>
    </submittedName>
</protein>
<organism evidence="1 2">
    <name type="scientific">Penstemon smallii</name>
    <dbReference type="NCBI Taxonomy" id="265156"/>
    <lineage>
        <taxon>Eukaryota</taxon>
        <taxon>Viridiplantae</taxon>
        <taxon>Streptophyta</taxon>
        <taxon>Embryophyta</taxon>
        <taxon>Tracheophyta</taxon>
        <taxon>Spermatophyta</taxon>
        <taxon>Magnoliopsida</taxon>
        <taxon>eudicotyledons</taxon>
        <taxon>Gunneridae</taxon>
        <taxon>Pentapetalae</taxon>
        <taxon>asterids</taxon>
        <taxon>lamiids</taxon>
        <taxon>Lamiales</taxon>
        <taxon>Plantaginaceae</taxon>
        <taxon>Cheloneae</taxon>
        <taxon>Penstemon</taxon>
    </lineage>
</organism>
<sequence>MESEATVVDKLKGLGKSMLNLNHCNPINKRSKEDLQFEMILHFRFLLKVIESF</sequence>
<evidence type="ECO:0000313" key="1">
    <source>
        <dbReference type="EMBL" id="KAL3849279.1"/>
    </source>
</evidence>
<evidence type="ECO:0000313" key="2">
    <source>
        <dbReference type="Proteomes" id="UP001634393"/>
    </source>
</evidence>
<gene>
    <name evidence="1" type="ORF">ACJIZ3_011161</name>
</gene>
<dbReference type="EMBL" id="JBJXBP010000001">
    <property type="protein sequence ID" value="KAL3849279.1"/>
    <property type="molecule type" value="Genomic_DNA"/>
</dbReference>
<keyword evidence="2" id="KW-1185">Reference proteome</keyword>
<reference evidence="1 2" key="1">
    <citation type="submission" date="2024-12" db="EMBL/GenBank/DDBJ databases">
        <title>The unique morphological basis and parallel evolutionary history of personate flowers in Penstemon.</title>
        <authorList>
            <person name="Depatie T.H."/>
            <person name="Wessinger C.A."/>
        </authorList>
    </citation>
    <scope>NUCLEOTIDE SEQUENCE [LARGE SCALE GENOMIC DNA]</scope>
    <source>
        <strain evidence="1">WTNN_2</strain>
        <tissue evidence="1">Leaf</tissue>
    </source>
</reference>
<comment type="caution">
    <text evidence="1">The sequence shown here is derived from an EMBL/GenBank/DDBJ whole genome shotgun (WGS) entry which is preliminary data.</text>
</comment>
<dbReference type="AlphaFoldDB" id="A0ABD3UID1"/>